<sequence>MPNKTIYVSDDDLPLFQRAQELAGGTMSAAISAALRRYVEVEEGRRQGYNEIIVRVGPGLGRKQRFSGVLLAEWERSTNERTETFRVYRSRKGKFVVHLERSEGHKNVGPNAEKWNTGWRAWVGDWSANQTWTRTPADSSLRTAETLDELRELVPAELFDVVVDVMEEATVEDLDI</sequence>
<protein>
    <submittedName>
        <fullName evidence="1">EXLDI family protein</fullName>
    </submittedName>
</protein>
<dbReference type="InterPro" id="IPR027580">
    <property type="entry name" value="EXLDI"/>
</dbReference>
<dbReference type="EMBL" id="RBKT01000001">
    <property type="protein sequence ID" value="RKR93049.1"/>
    <property type="molecule type" value="Genomic_DNA"/>
</dbReference>
<evidence type="ECO:0000313" key="1">
    <source>
        <dbReference type="EMBL" id="RKR93049.1"/>
    </source>
</evidence>
<evidence type="ECO:0000313" key="2">
    <source>
        <dbReference type="Proteomes" id="UP000277671"/>
    </source>
</evidence>
<organism evidence="1 2">
    <name type="scientific">Micromonospora pisi</name>
    <dbReference type="NCBI Taxonomy" id="589240"/>
    <lineage>
        <taxon>Bacteria</taxon>
        <taxon>Bacillati</taxon>
        <taxon>Actinomycetota</taxon>
        <taxon>Actinomycetes</taxon>
        <taxon>Micromonosporales</taxon>
        <taxon>Micromonosporaceae</taxon>
        <taxon>Micromonospora</taxon>
    </lineage>
</organism>
<dbReference type="AlphaFoldDB" id="A0A495JXX0"/>
<reference evidence="1 2" key="1">
    <citation type="submission" date="2018-10" db="EMBL/GenBank/DDBJ databases">
        <title>Sequencing the genomes of 1000 actinobacteria strains.</title>
        <authorList>
            <person name="Klenk H.-P."/>
        </authorList>
    </citation>
    <scope>NUCLEOTIDE SEQUENCE [LARGE SCALE GENOMIC DNA]</scope>
    <source>
        <strain evidence="1 2">DSM 45175</strain>
    </source>
</reference>
<dbReference type="RefSeq" id="WP_121162887.1">
    <property type="nucleotide sequence ID" value="NZ_RBKT01000001.1"/>
</dbReference>
<dbReference type="NCBIfam" id="TIGR04342">
    <property type="entry name" value="EXLDI"/>
    <property type="match status" value="1"/>
</dbReference>
<name>A0A495JXX0_9ACTN</name>
<dbReference type="OrthoDB" id="3199431at2"/>
<dbReference type="Proteomes" id="UP000277671">
    <property type="component" value="Unassembled WGS sequence"/>
</dbReference>
<accession>A0A495JXX0</accession>
<proteinExistence type="predicted"/>
<gene>
    <name evidence="1" type="ORF">BDK92_7556</name>
</gene>
<keyword evidence="2" id="KW-1185">Reference proteome</keyword>
<comment type="caution">
    <text evidence="1">The sequence shown here is derived from an EMBL/GenBank/DDBJ whole genome shotgun (WGS) entry which is preliminary data.</text>
</comment>